<dbReference type="InterPro" id="IPR013154">
    <property type="entry name" value="ADH-like_N"/>
</dbReference>
<dbReference type="InterPro" id="IPR020843">
    <property type="entry name" value="ER"/>
</dbReference>
<dbReference type="Gene3D" id="3.40.50.720">
    <property type="entry name" value="NAD(P)-binding Rossmann-like Domain"/>
    <property type="match status" value="1"/>
</dbReference>
<dbReference type="Proteomes" id="UP000315759">
    <property type="component" value="Unassembled WGS sequence"/>
</dbReference>
<accession>A0A544W901</accession>
<dbReference type="CDD" id="cd05289">
    <property type="entry name" value="MDR_like_2"/>
    <property type="match status" value="1"/>
</dbReference>
<organism evidence="2 3">
    <name type="scientific">Mycolicibacterium hodleri</name>
    <dbReference type="NCBI Taxonomy" id="49897"/>
    <lineage>
        <taxon>Bacteria</taxon>
        <taxon>Bacillati</taxon>
        <taxon>Actinomycetota</taxon>
        <taxon>Actinomycetes</taxon>
        <taxon>Mycobacteriales</taxon>
        <taxon>Mycobacteriaceae</taxon>
        <taxon>Mycolicibacterium</taxon>
    </lineage>
</organism>
<reference evidence="2 3" key="1">
    <citation type="submission" date="2018-10" db="EMBL/GenBank/DDBJ databases">
        <title>Draft genome of Mycobacterium hodleri strain B.</title>
        <authorList>
            <person name="Amande T.J."/>
            <person name="Mcgenity T.J."/>
        </authorList>
    </citation>
    <scope>NUCLEOTIDE SEQUENCE [LARGE SCALE GENOMIC DNA]</scope>
    <source>
        <strain evidence="2 3">B</strain>
    </source>
</reference>
<gene>
    <name evidence="2" type="ORF">D8S82_00205</name>
</gene>
<name>A0A544W901_9MYCO</name>
<sequence length="298" mass="31133">MRFEDFEPGRPRAGEVSVRVRAAAANPYDWKIRNGEMKMMSGRRFPQGMGHDFAGVVEAVGQAVTRFGVGDAVLGAAPIKGGGAFADVVVTTENGIAKKPAELSFEEAAAIPTVGVAALQAVVGKGKFRTGQSIFVHGCLGGVGRAAVQIALARGASTVGGSCRISATQDAHDLGVSPVVDFDCIPASLNGRFDVVFDTVGTLAYATARSLLTANGRIVDVVPSATKFVRSALPGPYEVMIARHSPQDLDELAQACAHRTLRLPIAHTVPLGDAIAALTELELNHTPRGGKLIITMHE</sequence>
<dbReference type="SUPFAM" id="SSF50129">
    <property type="entry name" value="GroES-like"/>
    <property type="match status" value="1"/>
</dbReference>
<dbReference type="Gene3D" id="3.90.180.10">
    <property type="entry name" value="Medium-chain alcohol dehydrogenases, catalytic domain"/>
    <property type="match status" value="1"/>
</dbReference>
<dbReference type="SUPFAM" id="SSF51735">
    <property type="entry name" value="NAD(P)-binding Rossmann-fold domains"/>
    <property type="match status" value="1"/>
</dbReference>
<evidence type="ECO:0000313" key="3">
    <source>
        <dbReference type="Proteomes" id="UP000315759"/>
    </source>
</evidence>
<dbReference type="InterPro" id="IPR036291">
    <property type="entry name" value="NAD(P)-bd_dom_sf"/>
</dbReference>
<protein>
    <submittedName>
        <fullName evidence="2">NADP-dependent oxidoreductase</fullName>
    </submittedName>
</protein>
<evidence type="ECO:0000313" key="2">
    <source>
        <dbReference type="EMBL" id="TQR88699.1"/>
    </source>
</evidence>
<keyword evidence="3" id="KW-1185">Reference proteome</keyword>
<dbReference type="EMBL" id="VIFX01000001">
    <property type="protein sequence ID" value="TQR88699.1"/>
    <property type="molecule type" value="Genomic_DNA"/>
</dbReference>
<dbReference type="AlphaFoldDB" id="A0A544W901"/>
<dbReference type="SMART" id="SM00829">
    <property type="entry name" value="PKS_ER"/>
    <property type="match status" value="1"/>
</dbReference>
<comment type="caution">
    <text evidence="2">The sequence shown here is derived from an EMBL/GenBank/DDBJ whole genome shotgun (WGS) entry which is preliminary data.</text>
</comment>
<evidence type="ECO:0000259" key="1">
    <source>
        <dbReference type="SMART" id="SM00829"/>
    </source>
</evidence>
<dbReference type="Pfam" id="PF13602">
    <property type="entry name" value="ADH_zinc_N_2"/>
    <property type="match status" value="1"/>
</dbReference>
<proteinExistence type="predicted"/>
<dbReference type="GO" id="GO:0016491">
    <property type="term" value="F:oxidoreductase activity"/>
    <property type="evidence" value="ECO:0007669"/>
    <property type="project" value="InterPro"/>
</dbReference>
<dbReference type="Pfam" id="PF08240">
    <property type="entry name" value="ADH_N"/>
    <property type="match status" value="1"/>
</dbReference>
<feature type="domain" description="Enoyl reductase (ER)" evidence="1">
    <location>
        <begin position="1"/>
        <end position="294"/>
    </location>
</feature>
<dbReference type="InterPro" id="IPR050700">
    <property type="entry name" value="YIM1/Zinc_Alcohol_DH_Fams"/>
</dbReference>
<dbReference type="PANTHER" id="PTHR11695:SF294">
    <property type="entry name" value="RETICULON-4-INTERACTING PROTEIN 1, MITOCHONDRIAL"/>
    <property type="match status" value="1"/>
</dbReference>
<dbReference type="InterPro" id="IPR011032">
    <property type="entry name" value="GroES-like_sf"/>
</dbReference>
<dbReference type="PANTHER" id="PTHR11695">
    <property type="entry name" value="ALCOHOL DEHYDROGENASE RELATED"/>
    <property type="match status" value="1"/>
</dbReference>